<comment type="subcellular location">
    <subcellularLocation>
        <location evidence="1">Cytoplasm</location>
    </subcellularLocation>
</comment>
<evidence type="ECO:0000256" key="5">
    <source>
        <dbReference type="ARBA" id="ARBA00022960"/>
    </source>
</evidence>
<dbReference type="EMBL" id="DYUB01000322">
    <property type="protein sequence ID" value="HJG97504.1"/>
    <property type="molecule type" value="Genomic_DNA"/>
</dbReference>
<dbReference type="InterPro" id="IPR043129">
    <property type="entry name" value="ATPase_NBD"/>
</dbReference>
<comment type="similarity">
    <text evidence="6">Belongs to the FtsA/MreB family.</text>
</comment>
<dbReference type="GO" id="GO:0000902">
    <property type="term" value="P:cell morphogenesis"/>
    <property type="evidence" value="ECO:0007669"/>
    <property type="project" value="InterPro"/>
</dbReference>
<proteinExistence type="inferred from homology"/>
<dbReference type="SUPFAM" id="SSF53067">
    <property type="entry name" value="Actin-like ATPase domain"/>
    <property type="match status" value="1"/>
</dbReference>
<dbReference type="GO" id="GO:0005524">
    <property type="term" value="F:ATP binding"/>
    <property type="evidence" value="ECO:0007669"/>
    <property type="project" value="UniProtKB-KW"/>
</dbReference>
<dbReference type="GO" id="GO:0008360">
    <property type="term" value="P:regulation of cell shape"/>
    <property type="evidence" value="ECO:0007669"/>
    <property type="project" value="UniProtKB-KW"/>
</dbReference>
<evidence type="ECO:0000256" key="3">
    <source>
        <dbReference type="ARBA" id="ARBA00022741"/>
    </source>
</evidence>
<gene>
    <name evidence="7" type="ORF">K8V90_10415</name>
</gene>
<keyword evidence="3" id="KW-0547">Nucleotide-binding</keyword>
<dbReference type="AlphaFoldDB" id="A0A921N397"/>
<dbReference type="PANTHER" id="PTHR42749:SF4">
    <property type="entry name" value="CELL SHAPE-DETERMINING PROTEIN MBL"/>
    <property type="match status" value="1"/>
</dbReference>
<accession>A0A921N397</accession>
<dbReference type="PANTHER" id="PTHR42749">
    <property type="entry name" value="CELL SHAPE-DETERMINING PROTEIN MREB"/>
    <property type="match status" value="1"/>
</dbReference>
<evidence type="ECO:0000313" key="8">
    <source>
        <dbReference type="Proteomes" id="UP000776700"/>
    </source>
</evidence>
<dbReference type="PRINTS" id="PR01652">
    <property type="entry name" value="SHAPEPROTEIN"/>
</dbReference>
<reference evidence="7" key="1">
    <citation type="journal article" date="2021" name="PeerJ">
        <title>Extensive microbial diversity within the chicken gut microbiome revealed by metagenomics and culture.</title>
        <authorList>
            <person name="Gilroy R."/>
            <person name="Ravi A."/>
            <person name="Getino M."/>
            <person name="Pursley I."/>
            <person name="Horton D.L."/>
            <person name="Alikhan N.F."/>
            <person name="Baker D."/>
            <person name="Gharbi K."/>
            <person name="Hall N."/>
            <person name="Watson M."/>
            <person name="Adriaenssens E.M."/>
            <person name="Foster-Nyarko E."/>
            <person name="Jarju S."/>
            <person name="Secka A."/>
            <person name="Antonio M."/>
            <person name="Oren A."/>
            <person name="Chaudhuri R.R."/>
            <person name="La Ragione R."/>
            <person name="Hildebrand F."/>
            <person name="Pallen M.J."/>
        </authorList>
    </citation>
    <scope>NUCLEOTIDE SEQUENCE</scope>
    <source>
        <strain evidence="7">1277</strain>
    </source>
</reference>
<organism evidence="7 8">
    <name type="scientific">Romboutsia timonensis</name>
    <dbReference type="NCBI Taxonomy" id="1776391"/>
    <lineage>
        <taxon>Bacteria</taxon>
        <taxon>Bacillati</taxon>
        <taxon>Bacillota</taxon>
        <taxon>Clostridia</taxon>
        <taxon>Peptostreptococcales</taxon>
        <taxon>Peptostreptococcaceae</taxon>
        <taxon>Romboutsia</taxon>
    </lineage>
</organism>
<feature type="non-terminal residue" evidence="7">
    <location>
        <position position="76"/>
    </location>
</feature>
<evidence type="ECO:0000256" key="6">
    <source>
        <dbReference type="ARBA" id="ARBA00023458"/>
    </source>
</evidence>
<dbReference type="Proteomes" id="UP000776700">
    <property type="component" value="Unassembled WGS sequence"/>
</dbReference>
<dbReference type="InterPro" id="IPR056546">
    <property type="entry name" value="MreB_MamK-like"/>
</dbReference>
<sequence>MSRADIGIDLGTANVLVYVSGKGIVLEEPSVVAIDKNNNSVLAVGEEARRMIGRTPGNIVAIRPLRDGVISDYDVT</sequence>
<evidence type="ECO:0000313" key="7">
    <source>
        <dbReference type="EMBL" id="HJG97504.1"/>
    </source>
</evidence>
<name>A0A921N397_9FIRM</name>
<keyword evidence="2" id="KW-0963">Cytoplasm</keyword>
<reference evidence="7" key="2">
    <citation type="submission" date="2021-09" db="EMBL/GenBank/DDBJ databases">
        <authorList>
            <person name="Gilroy R."/>
        </authorList>
    </citation>
    <scope>NUCLEOTIDE SEQUENCE</scope>
    <source>
        <strain evidence="7">1277</strain>
    </source>
</reference>
<evidence type="ECO:0000256" key="4">
    <source>
        <dbReference type="ARBA" id="ARBA00022840"/>
    </source>
</evidence>
<protein>
    <submittedName>
        <fullName evidence="7">Rod shape-determining protein</fullName>
    </submittedName>
</protein>
<evidence type="ECO:0000256" key="2">
    <source>
        <dbReference type="ARBA" id="ARBA00022490"/>
    </source>
</evidence>
<comment type="caution">
    <text evidence="7">The sequence shown here is derived from an EMBL/GenBank/DDBJ whole genome shotgun (WGS) entry which is preliminary data.</text>
</comment>
<keyword evidence="5" id="KW-0133">Cell shape</keyword>
<keyword evidence="4" id="KW-0067">ATP-binding</keyword>
<dbReference type="Gene3D" id="3.30.420.40">
    <property type="match status" value="1"/>
</dbReference>
<dbReference type="Pfam" id="PF06723">
    <property type="entry name" value="MreB_Mbl"/>
    <property type="match status" value="1"/>
</dbReference>
<dbReference type="InterPro" id="IPR004753">
    <property type="entry name" value="MreB"/>
</dbReference>
<evidence type="ECO:0000256" key="1">
    <source>
        <dbReference type="ARBA" id="ARBA00004496"/>
    </source>
</evidence>
<dbReference type="GO" id="GO:0005737">
    <property type="term" value="C:cytoplasm"/>
    <property type="evidence" value="ECO:0007669"/>
    <property type="project" value="UniProtKB-SubCell"/>
</dbReference>